<reference evidence="3 4" key="1">
    <citation type="submission" date="2018-03" db="EMBL/GenBank/DDBJ databases">
        <title>Genome sequencing of Phreatobacter sp.</title>
        <authorList>
            <person name="Kim S.-J."/>
            <person name="Heo J."/>
            <person name="Kwon S.-W."/>
        </authorList>
    </citation>
    <scope>NUCLEOTIDE SEQUENCE [LARGE SCALE GENOMIC DNA]</scope>
    <source>
        <strain evidence="3 4">S-12</strain>
    </source>
</reference>
<keyword evidence="2" id="KW-0472">Membrane</keyword>
<sequence length="1197" mass="126903">MGDGMDWRPDQGRAPCDRTTMEGRTRGWHRTPGRALAGWWANRRVPALLTAVLGGRPSCWSTRRRVCTGALAGLLLLVVGPILFLGWQIQRGGMGLDMVTPWIARSLSDQLGDGRTVTIGAAVMVRDGSGKVEVEARDVIIHDGDGRRVASMPRVALGLDSLPILGRPSIRRIDLVGASVALKVGEDGQIALAAGRFRTQLPEDPGAATPGAAAPAAEVISTLPEPEMSPFRRLGIWLDLIEKSGLDGHRLAGFGLRNGTVIVDDVRSGKRFIFAGIDLDLTVPATGGLSVELDASGSGARWTSTATVTPRDGSGRRQIDLSMRDMAPRDLSLALQGPQVVFADTPISGTLRATVGEDGDPVAFTGRVTMGAGKVGDVNDEAMRIAIDSVAADVHWQALSPGLVVDRVEVVAGHNRASLNGIVTPPTRRGEPFVVELQALQAVTSVLNPHEPPVPINVRGARFTFDPLSRSLAVEGLTVDQGADPLARLAGKVVFAEGSPAIHLDVAAAKMPLATALALWPRASNPHARDWVADNMSGGTAEDTAIRVSVPAGLLARQPWVLEKHALSVRSRLRGTSLRVMPGMSPLKEADIDVDVDGQMASLVVQRGRVEPAPGQVLSLTQGTFEIIDHRIQPPQSVTKFRLQGTASAAFALLGEEAFKGAATGPTLPTGKVEGMVTAQVTVNVPLTETFQPNLIDYAVDADFTGFSADNAFGEMRVERAAFKVLTTPRSLTMRGQGVLGGAQANFDYRKPRPDAKPEIRLTATLDDRGRARLGLNIGTRIVGPTPVKVMTVGEDSGRYNVEVDLGPATLSDLLPGWSKPRGQAAKARFVAVEGEGGWKLEDLIVESRGLLVRGSVTFDDKGGLVSGVFPAYNLSDGDRMNIRIERAGTGHRVIGRGEMIDARHIIKSLSEPPRPGPATAGAAPTELDIDFKANAVVGGNGEVIRQFEMRMARNGQAIRSLTASGRVGRDAPFAVEQRGQGNTQRLAVSAGDAGALLRFLDIYRSLQGGTLALIMTPPLPNGNIRDGSVEITDFRIRGDQAISGMVAAAGSAPNAPRQQQQQNDAFAFSRLRANFARTASKVTVSDGLLWGAAIGATVEGEFDPGRDRLLLRGTYVPAYALNNIFARIPVLGFFLGGAPDEGVFGITYQIAGAVSAPRLTINPLSAVTPGFLRKMFEFRGAASNTPPPMPGDAARR</sequence>
<feature type="transmembrane region" description="Helical" evidence="2">
    <location>
        <begin position="66"/>
        <end position="87"/>
    </location>
</feature>
<evidence type="ECO:0000256" key="2">
    <source>
        <dbReference type="SAM" id="Phobius"/>
    </source>
</evidence>
<feature type="region of interest" description="Disordered" evidence="1">
    <location>
        <begin position="1"/>
        <end position="27"/>
    </location>
</feature>
<keyword evidence="4" id="KW-1185">Reference proteome</keyword>
<feature type="compositionally biased region" description="Basic and acidic residues" evidence="1">
    <location>
        <begin position="1"/>
        <end position="25"/>
    </location>
</feature>
<accession>A0A2S0N8D8</accession>
<gene>
    <name evidence="3" type="ORF">C6569_04640</name>
</gene>
<dbReference type="KEGG" id="phr:C6569_04640"/>
<proteinExistence type="predicted"/>
<keyword evidence="2" id="KW-1133">Transmembrane helix</keyword>
<protein>
    <recommendedName>
        <fullName evidence="5">DUF3971 domain-containing protein</fullName>
    </recommendedName>
</protein>
<evidence type="ECO:0008006" key="5">
    <source>
        <dbReference type="Google" id="ProtNLM"/>
    </source>
</evidence>
<evidence type="ECO:0000313" key="4">
    <source>
        <dbReference type="Proteomes" id="UP000237889"/>
    </source>
</evidence>
<evidence type="ECO:0000256" key="1">
    <source>
        <dbReference type="SAM" id="MobiDB-lite"/>
    </source>
</evidence>
<evidence type="ECO:0000313" key="3">
    <source>
        <dbReference type="EMBL" id="AVO44408.1"/>
    </source>
</evidence>
<dbReference type="AlphaFoldDB" id="A0A2S0N8D8"/>
<name>A0A2S0N8D8_9HYPH</name>
<dbReference type="EMBL" id="CP027668">
    <property type="protein sequence ID" value="AVO44408.1"/>
    <property type="molecule type" value="Genomic_DNA"/>
</dbReference>
<organism evidence="3 4">
    <name type="scientific">Phreatobacter cathodiphilus</name>
    <dbReference type="NCBI Taxonomy" id="1868589"/>
    <lineage>
        <taxon>Bacteria</taxon>
        <taxon>Pseudomonadati</taxon>
        <taxon>Pseudomonadota</taxon>
        <taxon>Alphaproteobacteria</taxon>
        <taxon>Hyphomicrobiales</taxon>
        <taxon>Phreatobacteraceae</taxon>
        <taxon>Phreatobacter</taxon>
    </lineage>
</organism>
<dbReference type="Proteomes" id="UP000237889">
    <property type="component" value="Chromosome"/>
</dbReference>
<keyword evidence="2" id="KW-0812">Transmembrane</keyword>